<evidence type="ECO:0000259" key="3">
    <source>
        <dbReference type="Pfam" id="PF13511"/>
    </source>
</evidence>
<protein>
    <submittedName>
        <fullName evidence="4">DUF4124 domain-containing protein</fullName>
    </submittedName>
</protein>
<dbReference type="InterPro" id="IPR025392">
    <property type="entry name" value="DUF4124"/>
</dbReference>
<keyword evidence="2" id="KW-0732">Signal</keyword>
<comment type="caution">
    <text evidence="4">The sequence shown here is derived from an EMBL/GenBank/DDBJ whole genome shotgun (WGS) entry which is preliminary data.</text>
</comment>
<keyword evidence="5" id="KW-1185">Reference proteome</keyword>
<feature type="chain" id="PRO_5045097106" evidence="2">
    <location>
        <begin position="27"/>
        <end position="106"/>
    </location>
</feature>
<dbReference type="RefSeq" id="WP_248101571.1">
    <property type="nucleotide sequence ID" value="NZ_JAXHPM010000026.1"/>
</dbReference>
<proteinExistence type="predicted"/>
<organism evidence="4 5">
    <name type="scientific">Acinetobacter faecalis</name>
    <dbReference type="NCBI Taxonomy" id="2665161"/>
    <lineage>
        <taxon>Bacteria</taxon>
        <taxon>Pseudomonadati</taxon>
        <taxon>Pseudomonadota</taxon>
        <taxon>Gammaproteobacteria</taxon>
        <taxon>Moraxellales</taxon>
        <taxon>Moraxellaceae</taxon>
        <taxon>Acinetobacter</taxon>
    </lineage>
</organism>
<dbReference type="Pfam" id="PF13511">
    <property type="entry name" value="DUF4124"/>
    <property type="match status" value="1"/>
</dbReference>
<gene>
    <name evidence="4" type="ORF">SKM48_00820</name>
</gene>
<evidence type="ECO:0000313" key="4">
    <source>
        <dbReference type="EMBL" id="MDY6549318.1"/>
    </source>
</evidence>
<feature type="compositionally biased region" description="Polar residues" evidence="1">
    <location>
        <begin position="60"/>
        <end position="106"/>
    </location>
</feature>
<feature type="domain" description="DUF4124" evidence="3">
    <location>
        <begin position="16"/>
        <end position="68"/>
    </location>
</feature>
<name>A0ABU5GFE3_9GAMM</name>
<feature type="region of interest" description="Disordered" evidence="1">
    <location>
        <begin position="37"/>
        <end position="106"/>
    </location>
</feature>
<feature type="signal peptide" evidence="2">
    <location>
        <begin position="1"/>
        <end position="26"/>
    </location>
</feature>
<sequence length="106" mass="11494">MKKNTIHICLLSSVLCLSLSSTSAMAREYYKWVDANGSTHYSKTPPPKNAKKQGRVETFGTKSSTVATTQTPQNEPTPVTNNQAPTTQNSQVESPAPATNSQQQPQ</sequence>
<accession>A0ABU5GFE3</accession>
<reference evidence="4 5" key="1">
    <citation type="journal article" date="2024" name="Syst. Appl. Microbiol.">
        <title>Evidence for the occurrence of Acinetobacter faecalis in cattle feces and its emended description.</title>
        <authorList>
            <person name="Kyselkova M."/>
            <person name="Xanthopoulou K."/>
            <person name="Shestivska V."/>
            <person name="Spanelova P."/>
            <person name="Maixnerova M."/>
            <person name="Higgins P.G."/>
            <person name="Nemec A."/>
        </authorList>
    </citation>
    <scope>NUCLEOTIDE SEQUENCE [LARGE SCALE GENOMIC DNA]</scope>
    <source>
        <strain evidence="4 5">ANC 7225</strain>
    </source>
</reference>
<evidence type="ECO:0000313" key="5">
    <source>
        <dbReference type="Proteomes" id="UP001284094"/>
    </source>
</evidence>
<dbReference type="EMBL" id="JAXHPO010000002">
    <property type="protein sequence ID" value="MDY6549318.1"/>
    <property type="molecule type" value="Genomic_DNA"/>
</dbReference>
<dbReference type="Proteomes" id="UP001284094">
    <property type="component" value="Unassembled WGS sequence"/>
</dbReference>
<evidence type="ECO:0000256" key="1">
    <source>
        <dbReference type="SAM" id="MobiDB-lite"/>
    </source>
</evidence>
<evidence type="ECO:0000256" key="2">
    <source>
        <dbReference type="SAM" id="SignalP"/>
    </source>
</evidence>